<dbReference type="Gene3D" id="2.40.50.100">
    <property type="match status" value="1"/>
</dbReference>
<dbReference type="Pfam" id="PF25917">
    <property type="entry name" value="BSH_RND"/>
    <property type="match status" value="1"/>
</dbReference>
<keyword evidence="2" id="KW-0175">Coiled coil</keyword>
<organism evidence="4 5">
    <name type="scientific">Undibacterium curvum</name>
    <dbReference type="NCBI Taxonomy" id="2762294"/>
    <lineage>
        <taxon>Bacteria</taxon>
        <taxon>Pseudomonadati</taxon>
        <taxon>Pseudomonadota</taxon>
        <taxon>Betaproteobacteria</taxon>
        <taxon>Burkholderiales</taxon>
        <taxon>Oxalobacteraceae</taxon>
        <taxon>Undibacterium</taxon>
    </lineage>
</organism>
<name>A0ABR7A972_9BURK</name>
<sequence length="365" mass="39495">MKTKSLLLYLILGLSLPALAYVLLNRTVRPAQPGLALQLVKVDRGTIESQLRVTGLAASERKVVLAAEESARVSEVLVQTGRHVTKGEALLSLDTTDIQAEQQIQQAQLQQAEADMSSRRAQRDAVHQDMLAGGESRERVKELDLQLRSLEARRDTVRADAGRLQLRLKKRSLSAPVSGVVVSVDIKAGETAQAGKPLLAIIPENSMQVLAKIEPADAAFVKEGMSALIALDGHPETEVREKVIRINPAVEREGSTDYLAVWLSLAAGGLNARFNQQLDVRILTGSAQTVIRVPVETLFSKAGKSFVWLLVNGKLKQQAVVVGMMGDRYAEIRSGLEAGQTIVVPQGEMLSEGTVIDTAHTLVKP</sequence>
<dbReference type="NCBIfam" id="TIGR01730">
    <property type="entry name" value="RND_mfp"/>
    <property type="match status" value="1"/>
</dbReference>
<dbReference type="InterPro" id="IPR006143">
    <property type="entry name" value="RND_pump_MFP"/>
</dbReference>
<keyword evidence="5" id="KW-1185">Reference proteome</keyword>
<dbReference type="Gene3D" id="2.40.420.20">
    <property type="match status" value="1"/>
</dbReference>
<comment type="similarity">
    <text evidence="1">Belongs to the membrane fusion protein (MFP) (TC 8.A.1) family.</text>
</comment>
<feature type="coiled-coil region" evidence="2">
    <location>
        <begin position="140"/>
        <end position="167"/>
    </location>
</feature>
<dbReference type="SUPFAM" id="SSF111369">
    <property type="entry name" value="HlyD-like secretion proteins"/>
    <property type="match status" value="1"/>
</dbReference>
<accession>A0ABR7A972</accession>
<dbReference type="PANTHER" id="PTHR30469">
    <property type="entry name" value="MULTIDRUG RESISTANCE PROTEIN MDTA"/>
    <property type="match status" value="1"/>
</dbReference>
<comment type="caution">
    <text evidence="4">The sequence shown here is derived from an EMBL/GenBank/DDBJ whole genome shotgun (WGS) entry which is preliminary data.</text>
</comment>
<dbReference type="PANTHER" id="PTHR30469:SF15">
    <property type="entry name" value="HLYD FAMILY OF SECRETION PROTEINS"/>
    <property type="match status" value="1"/>
</dbReference>
<evidence type="ECO:0000256" key="2">
    <source>
        <dbReference type="SAM" id="Coils"/>
    </source>
</evidence>
<evidence type="ECO:0000313" key="5">
    <source>
        <dbReference type="Proteomes" id="UP000654304"/>
    </source>
</evidence>
<proteinExistence type="inferred from homology"/>
<reference evidence="4 5" key="1">
    <citation type="submission" date="2020-08" db="EMBL/GenBank/DDBJ databases">
        <title>Novel species isolated from subtropical streams in China.</title>
        <authorList>
            <person name="Lu H."/>
        </authorList>
    </citation>
    <scope>NUCLEOTIDE SEQUENCE [LARGE SCALE GENOMIC DNA]</scope>
    <source>
        <strain evidence="4 5">CY22W</strain>
    </source>
</reference>
<evidence type="ECO:0000259" key="3">
    <source>
        <dbReference type="Pfam" id="PF25917"/>
    </source>
</evidence>
<dbReference type="Proteomes" id="UP000654304">
    <property type="component" value="Unassembled WGS sequence"/>
</dbReference>
<evidence type="ECO:0000313" key="4">
    <source>
        <dbReference type="EMBL" id="MBC3933445.1"/>
    </source>
</evidence>
<evidence type="ECO:0000256" key="1">
    <source>
        <dbReference type="ARBA" id="ARBA00009477"/>
    </source>
</evidence>
<gene>
    <name evidence="4" type="ORF">H8K43_17335</name>
</gene>
<dbReference type="RefSeq" id="WP_186905021.1">
    <property type="nucleotide sequence ID" value="NZ_JACOGD010000011.1"/>
</dbReference>
<dbReference type="EMBL" id="JACOGD010000011">
    <property type="protein sequence ID" value="MBC3933445.1"/>
    <property type="molecule type" value="Genomic_DNA"/>
</dbReference>
<protein>
    <submittedName>
        <fullName evidence="4">Efflux RND transporter periplasmic adaptor subunit</fullName>
    </submittedName>
</protein>
<feature type="domain" description="Multidrug resistance protein MdtA-like barrel-sandwich hybrid" evidence="3">
    <location>
        <begin position="69"/>
        <end position="201"/>
    </location>
</feature>
<dbReference type="Gene3D" id="2.40.30.170">
    <property type="match status" value="1"/>
</dbReference>
<dbReference type="Gene3D" id="1.10.287.470">
    <property type="entry name" value="Helix hairpin bin"/>
    <property type="match status" value="1"/>
</dbReference>
<dbReference type="InterPro" id="IPR058625">
    <property type="entry name" value="MdtA-like_BSH"/>
</dbReference>